<dbReference type="CDD" id="cd00071">
    <property type="entry name" value="GMPK"/>
    <property type="match status" value="1"/>
</dbReference>
<dbReference type="NCBIfam" id="TIGR03263">
    <property type="entry name" value="guanyl_kin"/>
    <property type="match status" value="1"/>
</dbReference>
<dbReference type="InterPro" id="IPR020590">
    <property type="entry name" value="Guanylate_kinase_CS"/>
</dbReference>
<gene>
    <name evidence="10" type="ORF">ENG67_02125</name>
</gene>
<dbReference type="GO" id="GO:0005829">
    <property type="term" value="C:cytosol"/>
    <property type="evidence" value="ECO:0007669"/>
    <property type="project" value="TreeGrafter"/>
</dbReference>
<dbReference type="AlphaFoldDB" id="A0A7C0XAQ6"/>
<keyword evidence="5" id="KW-0547">Nucleotide-binding</keyword>
<dbReference type="EMBL" id="DRBW01000078">
    <property type="protein sequence ID" value="HDM89987.1"/>
    <property type="molecule type" value="Genomic_DNA"/>
</dbReference>
<keyword evidence="4 10" id="KW-0808">Transferase</keyword>
<organism evidence="10">
    <name type="scientific">candidate division WOR-3 bacterium</name>
    <dbReference type="NCBI Taxonomy" id="2052148"/>
    <lineage>
        <taxon>Bacteria</taxon>
        <taxon>Bacteria division WOR-3</taxon>
    </lineage>
</organism>
<dbReference type="Gene3D" id="3.30.63.10">
    <property type="entry name" value="Guanylate Kinase phosphate binding domain"/>
    <property type="match status" value="1"/>
</dbReference>
<keyword evidence="6 10" id="KW-0418">Kinase</keyword>
<evidence type="ECO:0000259" key="9">
    <source>
        <dbReference type="PROSITE" id="PS50052"/>
    </source>
</evidence>
<dbReference type="GO" id="GO:0004385">
    <property type="term" value="F:GMP kinase activity"/>
    <property type="evidence" value="ECO:0007669"/>
    <property type="project" value="UniProtKB-EC"/>
</dbReference>
<evidence type="ECO:0000256" key="7">
    <source>
        <dbReference type="ARBA" id="ARBA00022840"/>
    </source>
</evidence>
<dbReference type="InterPro" id="IPR008145">
    <property type="entry name" value="GK/Ca_channel_bsu"/>
</dbReference>
<accession>A0A7C0XAQ6</accession>
<keyword evidence="7" id="KW-0067">ATP-binding</keyword>
<dbReference type="InterPro" id="IPR027417">
    <property type="entry name" value="P-loop_NTPase"/>
</dbReference>
<dbReference type="InterPro" id="IPR017665">
    <property type="entry name" value="Guanylate_kinase"/>
</dbReference>
<dbReference type="Pfam" id="PF00625">
    <property type="entry name" value="Guanylate_kin"/>
    <property type="match status" value="1"/>
</dbReference>
<dbReference type="PROSITE" id="PS00856">
    <property type="entry name" value="GUANYLATE_KINASE_1"/>
    <property type="match status" value="1"/>
</dbReference>
<dbReference type="PANTHER" id="PTHR23117">
    <property type="entry name" value="GUANYLATE KINASE-RELATED"/>
    <property type="match status" value="1"/>
</dbReference>
<evidence type="ECO:0000256" key="4">
    <source>
        <dbReference type="ARBA" id="ARBA00022679"/>
    </source>
</evidence>
<reference evidence="10" key="1">
    <citation type="journal article" date="2020" name="mSystems">
        <title>Genome- and Community-Level Interaction Insights into Carbon Utilization and Element Cycling Functions of Hydrothermarchaeota in Hydrothermal Sediment.</title>
        <authorList>
            <person name="Zhou Z."/>
            <person name="Liu Y."/>
            <person name="Xu W."/>
            <person name="Pan J."/>
            <person name="Luo Z.H."/>
            <person name="Li M."/>
        </authorList>
    </citation>
    <scope>NUCLEOTIDE SEQUENCE [LARGE SCALE GENOMIC DNA]</scope>
    <source>
        <strain evidence="10">HyVt-237</strain>
    </source>
</reference>
<evidence type="ECO:0000256" key="6">
    <source>
        <dbReference type="ARBA" id="ARBA00022777"/>
    </source>
</evidence>
<evidence type="ECO:0000256" key="5">
    <source>
        <dbReference type="ARBA" id="ARBA00022741"/>
    </source>
</evidence>
<evidence type="ECO:0000256" key="3">
    <source>
        <dbReference type="ARBA" id="ARBA00016296"/>
    </source>
</evidence>
<feature type="non-terminal residue" evidence="10">
    <location>
        <position position="171"/>
    </location>
</feature>
<comment type="similarity">
    <text evidence="1">Belongs to the guanylate kinase family.</text>
</comment>
<evidence type="ECO:0000256" key="8">
    <source>
        <dbReference type="ARBA" id="ARBA00030128"/>
    </source>
</evidence>
<dbReference type="InterPro" id="IPR008144">
    <property type="entry name" value="Guanylate_kin-like_dom"/>
</dbReference>
<evidence type="ECO:0000313" key="10">
    <source>
        <dbReference type="EMBL" id="HDM89987.1"/>
    </source>
</evidence>
<protein>
    <recommendedName>
        <fullName evidence="3">Guanylate kinase</fullName>
        <ecNumber evidence="2">2.7.4.8</ecNumber>
    </recommendedName>
    <alternativeName>
        <fullName evidence="8">GMP kinase</fullName>
    </alternativeName>
</protein>
<name>A0A7C0XAQ6_UNCW3</name>
<dbReference type="GO" id="GO:0005524">
    <property type="term" value="F:ATP binding"/>
    <property type="evidence" value="ECO:0007669"/>
    <property type="project" value="UniProtKB-KW"/>
</dbReference>
<comment type="caution">
    <text evidence="10">The sequence shown here is derived from an EMBL/GenBank/DDBJ whole genome shotgun (WGS) entry which is preliminary data.</text>
</comment>
<dbReference type="Gene3D" id="3.40.50.300">
    <property type="entry name" value="P-loop containing nucleotide triphosphate hydrolases"/>
    <property type="match status" value="1"/>
</dbReference>
<feature type="domain" description="Guanylate kinase-like" evidence="9">
    <location>
        <begin position="5"/>
        <end position="171"/>
    </location>
</feature>
<dbReference type="SMART" id="SM00072">
    <property type="entry name" value="GuKc"/>
    <property type="match status" value="1"/>
</dbReference>
<proteinExistence type="inferred from homology"/>
<dbReference type="EC" id="2.7.4.8" evidence="2"/>
<evidence type="ECO:0000256" key="2">
    <source>
        <dbReference type="ARBA" id="ARBA00012961"/>
    </source>
</evidence>
<dbReference type="SUPFAM" id="SSF52540">
    <property type="entry name" value="P-loop containing nucleoside triphosphate hydrolases"/>
    <property type="match status" value="1"/>
</dbReference>
<dbReference type="FunFam" id="3.30.63.10:FF:000002">
    <property type="entry name" value="Guanylate kinase 1"/>
    <property type="match status" value="1"/>
</dbReference>
<dbReference type="Proteomes" id="UP000885931">
    <property type="component" value="Unassembled WGS sequence"/>
</dbReference>
<dbReference type="PROSITE" id="PS50052">
    <property type="entry name" value="GUANYLATE_KINASE_2"/>
    <property type="match status" value="1"/>
</dbReference>
<dbReference type="PANTHER" id="PTHR23117:SF13">
    <property type="entry name" value="GUANYLATE KINASE"/>
    <property type="match status" value="1"/>
</dbReference>
<sequence length="171" mass="20073">MNHEPFLIVVSAPSGTGKTTVLRRFLKICDGLFYSVSATTRKMRPGEVNGRDYIFLDKEVFENWIKEGKLLEWAEVYGEYYGTPRDPVIENMELGRDVIMDLDVEGKRKLEAQFPDRLVSVFLYPPDRETLRKRLLSRGAEDEEKLKIRLSKAEEELRWASEYEYWVVNED</sequence>
<evidence type="ECO:0000256" key="1">
    <source>
        <dbReference type="ARBA" id="ARBA00005790"/>
    </source>
</evidence>